<protein>
    <recommendedName>
        <fullName evidence="1">Polysaccharide pyruvyl transferase domain-containing protein</fullName>
    </recommendedName>
</protein>
<feature type="domain" description="Polysaccharide pyruvyl transferase" evidence="1">
    <location>
        <begin position="21"/>
        <end position="297"/>
    </location>
</feature>
<sequence>MAHSKKTALKIGVLTFHRCINYGSYWQAKCLVEGLQARGHQAVILDHDSDRVNQAEWTCAFQPVLPTAVPKSDYPLYREKILKFFELFKTLPMSPRFSLDNPAEMEEYDLVVVGSDEVWNLTHPWFGRCPLFYGEGIRAQRLISYAASFGNYDATWGLEPDWAEKLRNFDMISVRDANSQAIINNALGFVPEMVLDPCLQFPITPDPRDNDAKLGKSYVAVYGHNFTESFIREIRQWAKRKQLPLISIGYRNDWADEQWLTADPHDFAQFMARAEAVATNFFHGCVFALRNARPFVCETTPYRQFKLQGLMAKIGGEKHLLPESTPSEVYDARLSEPVNPEILQKIEALRQTSNAYLDRALKLKELQPA</sequence>
<name>A0ABQ1TSH0_9BACT</name>
<dbReference type="RefSeq" id="WP_188812103.1">
    <property type="nucleotide sequence ID" value="NZ_BMHT01000002.1"/>
</dbReference>
<dbReference type="InterPro" id="IPR007345">
    <property type="entry name" value="Polysacch_pyruvyl_Trfase"/>
</dbReference>
<reference evidence="3" key="1">
    <citation type="journal article" date="2019" name="Int. J. Syst. Evol. Microbiol.">
        <title>The Global Catalogue of Microorganisms (GCM) 10K type strain sequencing project: providing services to taxonomists for standard genome sequencing and annotation.</title>
        <authorList>
            <consortium name="The Broad Institute Genomics Platform"/>
            <consortium name="The Broad Institute Genome Sequencing Center for Infectious Disease"/>
            <person name="Wu L."/>
            <person name="Ma J."/>
        </authorList>
    </citation>
    <scope>NUCLEOTIDE SEQUENCE [LARGE SCALE GENOMIC DNA]</scope>
    <source>
        <strain evidence="3">CGMCC 1.15197</strain>
    </source>
</reference>
<proteinExistence type="predicted"/>
<dbReference type="EMBL" id="BMHT01000002">
    <property type="protein sequence ID" value="GGF02683.1"/>
    <property type="molecule type" value="Genomic_DNA"/>
</dbReference>
<comment type="caution">
    <text evidence="2">The sequence shown here is derived from an EMBL/GenBank/DDBJ whole genome shotgun (WGS) entry which is preliminary data.</text>
</comment>
<gene>
    <name evidence="2" type="ORF">GCM10011383_11970</name>
</gene>
<organism evidence="2 3">
    <name type="scientific">Hymenobacter cavernae</name>
    <dbReference type="NCBI Taxonomy" id="2044852"/>
    <lineage>
        <taxon>Bacteria</taxon>
        <taxon>Pseudomonadati</taxon>
        <taxon>Bacteroidota</taxon>
        <taxon>Cytophagia</taxon>
        <taxon>Cytophagales</taxon>
        <taxon>Hymenobacteraceae</taxon>
        <taxon>Hymenobacter</taxon>
    </lineage>
</organism>
<dbReference type="Pfam" id="PF04230">
    <property type="entry name" value="PS_pyruv_trans"/>
    <property type="match status" value="1"/>
</dbReference>
<accession>A0ABQ1TSH0</accession>
<dbReference type="Proteomes" id="UP000632273">
    <property type="component" value="Unassembled WGS sequence"/>
</dbReference>
<evidence type="ECO:0000313" key="2">
    <source>
        <dbReference type="EMBL" id="GGF02683.1"/>
    </source>
</evidence>
<evidence type="ECO:0000313" key="3">
    <source>
        <dbReference type="Proteomes" id="UP000632273"/>
    </source>
</evidence>
<evidence type="ECO:0000259" key="1">
    <source>
        <dbReference type="Pfam" id="PF04230"/>
    </source>
</evidence>
<keyword evidence="3" id="KW-1185">Reference proteome</keyword>